<reference evidence="1 2" key="1">
    <citation type="submission" date="2023-12" db="EMBL/GenBank/DDBJ databases">
        <title>Genome comparison identifies genes involved in endophytic behavior of Lysinibacillus irui and provides insights into its role as a plant-growth promoting bacterium.</title>
        <authorList>
            <person name="Hilario S."/>
            <person name="Matos I."/>
            <person name="Goncalves M.F.M."/>
            <person name="Pardo C.A."/>
            <person name="Santos M.J."/>
        </authorList>
    </citation>
    <scope>NUCLEOTIDE SEQUENCE [LARGE SCALE GENOMIC DNA]</scope>
    <source>
        <strain evidence="1 2">B3</strain>
    </source>
</reference>
<comment type="caution">
    <text evidence="1">The sequence shown here is derived from an EMBL/GenBank/DDBJ whole genome shotgun (WGS) entry which is preliminary data.</text>
</comment>
<evidence type="ECO:0000313" key="1">
    <source>
        <dbReference type="EMBL" id="MEA0974878.1"/>
    </source>
</evidence>
<gene>
    <name evidence="1" type="ORF">U6C28_01115</name>
</gene>
<accession>A0ABU5NFR6</accession>
<evidence type="ECO:0008006" key="3">
    <source>
        <dbReference type="Google" id="ProtNLM"/>
    </source>
</evidence>
<protein>
    <recommendedName>
        <fullName evidence="3">Peptidase</fullName>
    </recommendedName>
</protein>
<sequence length="227" mass="25937">MTFIYNFNIGGAITILTSDTRQTIEIMGHKFKVKDAEKKIFQLSDYLIAGGGGENNIVDFILEELKGLDLKYIDDCLDVMDNISSKIDSVFYSNKNKGTYAQFFLVGFNQSGQSGYVYYNTDSEDKVLSNLLPKGKFHAAVASPSNEIFDEAETQVMKPNLSGIQNMNIFAEKVTNYLSEIQKNMYLIDEMSVSDTFCYHVMYWDYKKNKVCHIADRQKLDVYEVKK</sequence>
<proteinExistence type="predicted"/>
<keyword evidence="2" id="KW-1185">Reference proteome</keyword>
<dbReference type="RefSeq" id="WP_322611347.1">
    <property type="nucleotide sequence ID" value="NZ_JAXLNX010000007.1"/>
</dbReference>
<organism evidence="1 2">
    <name type="scientific">Lysinibacillus irui</name>
    <dbReference type="NCBI Taxonomy" id="2998077"/>
    <lineage>
        <taxon>Bacteria</taxon>
        <taxon>Bacillati</taxon>
        <taxon>Bacillota</taxon>
        <taxon>Bacilli</taxon>
        <taxon>Bacillales</taxon>
        <taxon>Bacillaceae</taxon>
        <taxon>Lysinibacillus</taxon>
    </lineage>
</organism>
<dbReference type="EMBL" id="JAXUIA010000001">
    <property type="protein sequence ID" value="MEA0974878.1"/>
    <property type="molecule type" value="Genomic_DNA"/>
</dbReference>
<name>A0ABU5NFR6_9BACI</name>
<dbReference type="Proteomes" id="UP001289615">
    <property type="component" value="Unassembled WGS sequence"/>
</dbReference>
<evidence type="ECO:0000313" key="2">
    <source>
        <dbReference type="Proteomes" id="UP001289615"/>
    </source>
</evidence>